<evidence type="ECO:0000313" key="9">
    <source>
        <dbReference type="Ensembl" id="ENSCMIP00000033102.1"/>
    </source>
</evidence>
<feature type="domain" description="SOGA 1/2-like coiled-coil" evidence="8">
    <location>
        <begin position="701"/>
        <end position="752"/>
    </location>
</feature>
<accession>A0A4W3IUJ1</accession>
<evidence type="ECO:0000256" key="2">
    <source>
        <dbReference type="ARBA" id="ARBA00022553"/>
    </source>
</evidence>
<reference evidence="10" key="1">
    <citation type="journal article" date="2006" name="Science">
        <title>Ancient noncoding elements conserved in the human genome.</title>
        <authorList>
            <person name="Venkatesh B."/>
            <person name="Kirkness E.F."/>
            <person name="Loh Y.H."/>
            <person name="Halpern A.L."/>
            <person name="Lee A.P."/>
            <person name="Johnson J."/>
            <person name="Dandona N."/>
            <person name="Viswanathan L.D."/>
            <person name="Tay A."/>
            <person name="Venter J.C."/>
            <person name="Strausberg R.L."/>
            <person name="Brenner S."/>
        </authorList>
    </citation>
    <scope>NUCLEOTIDE SEQUENCE [LARGE SCALE GENOMIC DNA]</scope>
</reference>
<dbReference type="PANTHER" id="PTHR15742:SF3">
    <property type="entry name" value="MICROTUBULE CROSS-LINKING FACTOR 1"/>
    <property type="match status" value="1"/>
</dbReference>
<feature type="coiled-coil region" evidence="5">
    <location>
        <begin position="211"/>
        <end position="245"/>
    </location>
</feature>
<dbReference type="OMA" id="ERSHIVT"/>
<evidence type="ECO:0000256" key="5">
    <source>
        <dbReference type="SAM" id="Coils"/>
    </source>
</evidence>
<reference evidence="10" key="2">
    <citation type="journal article" date="2007" name="PLoS Biol.">
        <title>Survey sequencing and comparative analysis of the elephant shark (Callorhinchus milii) genome.</title>
        <authorList>
            <person name="Venkatesh B."/>
            <person name="Kirkness E.F."/>
            <person name="Loh Y.H."/>
            <person name="Halpern A.L."/>
            <person name="Lee A.P."/>
            <person name="Johnson J."/>
            <person name="Dandona N."/>
            <person name="Viswanathan L.D."/>
            <person name="Tay A."/>
            <person name="Venter J.C."/>
            <person name="Strausberg R.L."/>
            <person name="Brenner S."/>
        </authorList>
    </citation>
    <scope>NUCLEOTIDE SEQUENCE [LARGE SCALE GENOMIC DNA]</scope>
</reference>
<name>A0A4W3IUJ1_CALMI</name>
<feature type="compositionally biased region" description="Basic and acidic residues" evidence="6">
    <location>
        <begin position="122"/>
        <end position="138"/>
    </location>
</feature>
<protein>
    <submittedName>
        <fullName evidence="9">Microtubule crosslinking factor 1</fullName>
    </submittedName>
</protein>
<reference evidence="10" key="3">
    <citation type="journal article" date="2014" name="Nature">
        <title>Elephant shark genome provides unique insights into gnathostome evolution.</title>
        <authorList>
            <consortium name="International Elephant Shark Genome Sequencing Consortium"/>
            <person name="Venkatesh B."/>
            <person name="Lee A.P."/>
            <person name="Ravi V."/>
            <person name="Maurya A.K."/>
            <person name="Lian M.M."/>
            <person name="Swann J.B."/>
            <person name="Ohta Y."/>
            <person name="Flajnik M.F."/>
            <person name="Sutoh Y."/>
            <person name="Kasahara M."/>
            <person name="Hoon S."/>
            <person name="Gangu V."/>
            <person name="Roy S.W."/>
            <person name="Irimia M."/>
            <person name="Korzh V."/>
            <person name="Kondrychyn I."/>
            <person name="Lim Z.W."/>
            <person name="Tay B.H."/>
            <person name="Tohari S."/>
            <person name="Kong K.W."/>
            <person name="Ho S."/>
            <person name="Lorente-Galdos B."/>
            <person name="Quilez J."/>
            <person name="Marques-Bonet T."/>
            <person name="Raney B.J."/>
            <person name="Ingham P.W."/>
            <person name="Tay A."/>
            <person name="Hillier L.W."/>
            <person name="Minx P."/>
            <person name="Boehm T."/>
            <person name="Wilson R.K."/>
            <person name="Brenner S."/>
            <person name="Warren W.C."/>
        </authorList>
    </citation>
    <scope>NUCLEOTIDE SEQUENCE [LARGE SCALE GENOMIC DNA]</scope>
</reference>
<dbReference type="InterPro" id="IPR027881">
    <property type="entry name" value="SOGA_CC"/>
</dbReference>
<dbReference type="PANTHER" id="PTHR15742">
    <property type="entry name" value="GIRDIN"/>
    <property type="match status" value="1"/>
</dbReference>
<dbReference type="GO" id="GO:0010506">
    <property type="term" value="P:regulation of autophagy"/>
    <property type="evidence" value="ECO:0007669"/>
    <property type="project" value="InterPro"/>
</dbReference>
<dbReference type="InParanoid" id="A0A4W3IUJ1"/>
<dbReference type="InterPro" id="IPR049885">
    <property type="entry name" value="MTCL1-3"/>
</dbReference>
<reference evidence="9" key="5">
    <citation type="submission" date="2025-09" db="UniProtKB">
        <authorList>
            <consortium name="Ensembl"/>
        </authorList>
    </citation>
    <scope>IDENTIFICATION</scope>
</reference>
<feature type="coiled-coil region" evidence="5">
    <location>
        <begin position="9"/>
        <end position="43"/>
    </location>
</feature>
<feature type="domain" description="SOGA coiled-coil" evidence="7">
    <location>
        <begin position="270"/>
        <end position="363"/>
    </location>
</feature>
<feature type="coiled-coil region" evidence="5">
    <location>
        <begin position="721"/>
        <end position="755"/>
    </location>
</feature>
<feature type="region of interest" description="Disordered" evidence="6">
    <location>
        <begin position="374"/>
        <end position="402"/>
    </location>
</feature>
<dbReference type="Pfam" id="PF11365">
    <property type="entry name" value="SOGA"/>
    <property type="match status" value="2"/>
</dbReference>
<dbReference type="Ensembl" id="ENSCMIT00000033607.1">
    <property type="protein sequence ID" value="ENSCMIP00000033102.1"/>
    <property type="gene ID" value="ENSCMIG00000014147.1"/>
</dbReference>
<dbReference type="Proteomes" id="UP000314986">
    <property type="component" value="Unassembled WGS sequence"/>
</dbReference>
<feature type="coiled-coil region" evidence="5">
    <location>
        <begin position="332"/>
        <end position="359"/>
    </location>
</feature>
<feature type="region of interest" description="Disordered" evidence="6">
    <location>
        <begin position="1006"/>
        <end position="1025"/>
    </location>
</feature>
<evidence type="ECO:0000256" key="6">
    <source>
        <dbReference type="SAM" id="MobiDB-lite"/>
    </source>
</evidence>
<evidence type="ECO:0000256" key="1">
    <source>
        <dbReference type="ARBA" id="ARBA00004370"/>
    </source>
</evidence>
<feature type="region of interest" description="Disordered" evidence="6">
    <location>
        <begin position="798"/>
        <end position="825"/>
    </location>
</feature>
<dbReference type="GO" id="GO:0005615">
    <property type="term" value="C:extracellular space"/>
    <property type="evidence" value="ECO:0007669"/>
    <property type="project" value="InterPro"/>
</dbReference>
<organism evidence="9 10">
    <name type="scientific">Callorhinchus milii</name>
    <name type="common">Ghost shark</name>
    <dbReference type="NCBI Taxonomy" id="7868"/>
    <lineage>
        <taxon>Eukaryota</taxon>
        <taxon>Metazoa</taxon>
        <taxon>Chordata</taxon>
        <taxon>Craniata</taxon>
        <taxon>Vertebrata</taxon>
        <taxon>Chondrichthyes</taxon>
        <taxon>Holocephali</taxon>
        <taxon>Chimaeriformes</taxon>
        <taxon>Callorhinchidae</taxon>
        <taxon>Callorhinchus</taxon>
    </lineage>
</organism>
<reference evidence="9" key="4">
    <citation type="submission" date="2025-08" db="UniProtKB">
        <authorList>
            <consortium name="Ensembl"/>
        </authorList>
    </citation>
    <scope>IDENTIFICATION</scope>
</reference>
<sequence length="1243" mass="139731">MEELRDSYLEEDVYQVQELRRELDRANKNCRILQYRLRKTEQKSLKVAQTGQVDGELIRNLEQDLKVAKDVSVRLHHELESVEEKRVSAEDENESLRQRLIEVEISKQTLQNELDRIRESSLKRRGSRELHKDKKSATQEDNADLKCQLQFAKEEGSLMRKKMAKLGREKDDLDHELQKYRSIYGDVDSPLPTGEAGGPPSTREAELKLRLKLVEEEANILGRKIVELEVENRGLKAEMEDVRCQYERDLQSRELPSSLPASPYAESLESCGELRRHLQFVEEEAELLRRSIGEVEEHNKQLSSELDRFKCGEGGGPEVGWREDGGGGLKANGSLQEELKAARLQVNELSGKVMKLQYENRVLISNVQRYDLASNLGPRGAGGRDTGEAESPEGRKESEGGGGGRLPIPIFCFLYFPPPLSFCCFRSNRPCTQQSKLRDQPDWQPIPEDGHDREAHQTGSSTDPSRKADGGYKGYRPENQDCFGTEVKLESIALTECRRSPASHLSDETTTTIHKLHSYSAFHNGRTSQGARQLRESQKRLLRKDFEVQSLNLQNRLEQKSWSHERSLLAQEVKMFEHNSILLYVKLQWLLTRWKQGKELDCGGEDRLEVGQTFNTTLTFPQTASVLEEFHVELRDEEQTRSERPAWETQRPQQKCLLLQEFEEQTGKQDGNLGYEDGSEALQSEQEAQQRLAEGSSMASEPHWQLQPCHRNCQRHRLELLESFERERRDWEQQKRKLRERLQQVGEAREQWDESRSSSWRLTTMQNIQFSSVVSLGVSLSLAKSVSSMSDFQRLMNSSPFLPEKTSPGDPKPRMCFPREDPTPPLSPDDLNALTLDPLQATSWYLTTIPDMAGVRLYHSPPVLRSDSGIKSLDSDFAFATVVPIGNGVEPKGGPAQEVFGRWTCEPSREVLEGGLRPPEHPVCATVGFASSLQGLNISGNMSDDMKEVAHSVMSRMRSSSAERQSKDIGCQTNGVSNAGTQTTRLVSIGLQTDTARCLASSPHKCLTPRGGSTPVSSPSRSFRNKQVAPAVEKMQAKFERVCCSPKYGSPKLQRKASAKPEGPKERGPPPAPALPQKGFNESAWARSTTTRDSPVHTTINDGLSSLFNIIDHTPVACEAAQRLPRPPVRLPKPPEPHSSFGAVQEFLKSMRGRSPSPVCASTESERDSDGEVLVVKQELCLSPGYHLAGSPARLLNRRLLEQVYGEDHKLQRVLTDQDSESGDTDQASPASLEVSLLSLPLL</sequence>
<dbReference type="AlphaFoldDB" id="A0A4W3IUJ1"/>
<comment type="subcellular location">
    <subcellularLocation>
        <location evidence="1">Membrane</location>
    </subcellularLocation>
</comment>
<feature type="region of interest" description="Disordered" evidence="6">
    <location>
        <begin position="1050"/>
        <end position="1080"/>
    </location>
</feature>
<dbReference type="GeneTree" id="ENSGT00950000182982"/>
<keyword evidence="3 5" id="KW-0175">Coiled coil</keyword>
<dbReference type="GO" id="GO:0016020">
    <property type="term" value="C:membrane"/>
    <property type="evidence" value="ECO:0007669"/>
    <property type="project" value="UniProtKB-SubCell"/>
</dbReference>
<keyword evidence="10" id="KW-1185">Reference proteome</keyword>
<evidence type="ECO:0000313" key="10">
    <source>
        <dbReference type="Proteomes" id="UP000314986"/>
    </source>
</evidence>
<evidence type="ECO:0000259" key="7">
    <source>
        <dbReference type="Pfam" id="PF11365"/>
    </source>
</evidence>
<feature type="compositionally biased region" description="Basic and acidic residues" evidence="6">
    <location>
        <begin position="811"/>
        <end position="822"/>
    </location>
</feature>
<feature type="region of interest" description="Disordered" evidence="6">
    <location>
        <begin position="122"/>
        <end position="141"/>
    </location>
</feature>
<feature type="region of interest" description="Disordered" evidence="6">
    <location>
        <begin position="434"/>
        <end position="472"/>
    </location>
</feature>
<feature type="coiled-coil region" evidence="5">
    <location>
        <begin position="271"/>
        <end position="305"/>
    </location>
</feature>
<keyword evidence="2" id="KW-0597">Phosphoprotein</keyword>
<dbReference type="Pfam" id="PF14818">
    <property type="entry name" value="SOGA1-2-like_CC"/>
    <property type="match status" value="1"/>
</dbReference>
<proteinExistence type="predicted"/>
<feature type="region of interest" description="Disordered" evidence="6">
    <location>
        <begin position="307"/>
        <end position="328"/>
    </location>
</feature>
<evidence type="ECO:0000259" key="8">
    <source>
        <dbReference type="Pfam" id="PF14818"/>
    </source>
</evidence>
<feature type="domain" description="SOGA coiled-coil" evidence="7">
    <location>
        <begin position="141"/>
        <end position="235"/>
    </location>
</feature>
<dbReference type="InterPro" id="IPR027882">
    <property type="entry name" value="SOGA1/2-like_CC"/>
</dbReference>
<evidence type="ECO:0000256" key="3">
    <source>
        <dbReference type="ARBA" id="ARBA00023054"/>
    </source>
</evidence>
<keyword evidence="4" id="KW-0472">Membrane</keyword>
<evidence type="ECO:0000256" key="4">
    <source>
        <dbReference type="ARBA" id="ARBA00023136"/>
    </source>
</evidence>